<reference evidence="1" key="1">
    <citation type="submission" date="2020-09" db="EMBL/GenBank/DDBJ databases">
        <title>Genome-Enabled Discovery of Anthraquinone Biosynthesis in Senna tora.</title>
        <authorList>
            <person name="Kang S.-H."/>
            <person name="Pandey R.P."/>
            <person name="Lee C.-M."/>
            <person name="Sim J.-S."/>
            <person name="Jeong J.-T."/>
            <person name="Choi B.-S."/>
            <person name="Jung M."/>
            <person name="Ginzburg D."/>
            <person name="Zhao K."/>
            <person name="Won S.Y."/>
            <person name="Oh T.-J."/>
            <person name="Yu Y."/>
            <person name="Kim N.-H."/>
            <person name="Lee O.R."/>
            <person name="Lee T.-H."/>
            <person name="Bashyal P."/>
            <person name="Kim T.-S."/>
            <person name="Lee W.-H."/>
            <person name="Kawkins C."/>
            <person name="Kim C.-K."/>
            <person name="Kim J.S."/>
            <person name="Ahn B.O."/>
            <person name="Rhee S.Y."/>
            <person name="Sohng J.K."/>
        </authorList>
    </citation>
    <scope>NUCLEOTIDE SEQUENCE</scope>
    <source>
        <tissue evidence="1">Leaf</tissue>
    </source>
</reference>
<keyword evidence="2" id="KW-1185">Reference proteome</keyword>
<protein>
    <submittedName>
        <fullName evidence="1">Uncharacterized protein</fullName>
    </submittedName>
</protein>
<evidence type="ECO:0000313" key="1">
    <source>
        <dbReference type="EMBL" id="KAF7808636.1"/>
    </source>
</evidence>
<dbReference type="AlphaFoldDB" id="A0A834SSP5"/>
<name>A0A834SSP5_9FABA</name>
<evidence type="ECO:0000313" key="2">
    <source>
        <dbReference type="Proteomes" id="UP000634136"/>
    </source>
</evidence>
<organism evidence="1 2">
    <name type="scientific">Senna tora</name>
    <dbReference type="NCBI Taxonomy" id="362788"/>
    <lineage>
        <taxon>Eukaryota</taxon>
        <taxon>Viridiplantae</taxon>
        <taxon>Streptophyta</taxon>
        <taxon>Embryophyta</taxon>
        <taxon>Tracheophyta</taxon>
        <taxon>Spermatophyta</taxon>
        <taxon>Magnoliopsida</taxon>
        <taxon>eudicotyledons</taxon>
        <taxon>Gunneridae</taxon>
        <taxon>Pentapetalae</taxon>
        <taxon>rosids</taxon>
        <taxon>fabids</taxon>
        <taxon>Fabales</taxon>
        <taxon>Fabaceae</taxon>
        <taxon>Caesalpinioideae</taxon>
        <taxon>Cassia clade</taxon>
        <taxon>Senna</taxon>
    </lineage>
</organism>
<gene>
    <name evidence="1" type="ORF">G2W53_035379</name>
</gene>
<proteinExistence type="predicted"/>
<sequence length="48" mass="5377">MSLSSPLGDIFYLSNFGRAKRRELKLGYHGDETFGAYKWFGGGSVRFG</sequence>
<dbReference type="Proteomes" id="UP000634136">
    <property type="component" value="Unassembled WGS sequence"/>
</dbReference>
<accession>A0A834SSP5</accession>
<dbReference type="EMBL" id="JAAIUW010000011">
    <property type="protein sequence ID" value="KAF7808636.1"/>
    <property type="molecule type" value="Genomic_DNA"/>
</dbReference>
<comment type="caution">
    <text evidence="1">The sequence shown here is derived from an EMBL/GenBank/DDBJ whole genome shotgun (WGS) entry which is preliminary data.</text>
</comment>